<protein>
    <recommendedName>
        <fullName evidence="1">MoaB/Mog domain-containing protein</fullName>
    </recommendedName>
</protein>
<accession>A0A0L6U6P8</accession>
<dbReference type="AlphaFoldDB" id="A0A0L6U6P8"/>
<dbReference type="Pfam" id="PF00994">
    <property type="entry name" value="MoCF_biosynth"/>
    <property type="match status" value="1"/>
</dbReference>
<comment type="caution">
    <text evidence="2">The sequence shown here is derived from an EMBL/GenBank/DDBJ whole genome shotgun (WGS) entry which is preliminary data.</text>
</comment>
<dbReference type="InterPro" id="IPR001453">
    <property type="entry name" value="MoaB/Mog_dom"/>
</dbReference>
<keyword evidence="3" id="KW-1185">Reference proteome</keyword>
<dbReference type="SMART" id="SM00852">
    <property type="entry name" value="MoCF_biosynth"/>
    <property type="match status" value="1"/>
</dbReference>
<dbReference type="VEuPathDB" id="FungiDB:VP01_941g18"/>
<dbReference type="EMBL" id="LAVV01015071">
    <property type="protein sequence ID" value="KNZ44198.1"/>
    <property type="molecule type" value="Genomic_DNA"/>
</dbReference>
<proteinExistence type="predicted"/>
<dbReference type="SUPFAM" id="SSF53218">
    <property type="entry name" value="Molybdenum cofactor biosynthesis proteins"/>
    <property type="match status" value="1"/>
</dbReference>
<dbReference type="STRING" id="27349.A0A0L6U6P8"/>
<reference evidence="2 3" key="1">
    <citation type="submission" date="2015-08" db="EMBL/GenBank/DDBJ databases">
        <title>Next Generation Sequencing and Analysis of the Genome of Puccinia sorghi L Schw, the Causal Agent of Maize Common Rust.</title>
        <authorList>
            <person name="Rochi L."/>
            <person name="Burguener G."/>
            <person name="Darino M."/>
            <person name="Turjanski A."/>
            <person name="Kreff E."/>
            <person name="Dieguez M.J."/>
            <person name="Sacco F."/>
        </authorList>
    </citation>
    <scope>NUCLEOTIDE SEQUENCE [LARGE SCALE GENOMIC DNA]</scope>
    <source>
        <strain evidence="2 3">RO10H11247</strain>
    </source>
</reference>
<dbReference type="PANTHER" id="PTHR47675">
    <property type="entry name" value="MOLYBDOPTERIN BINDING DOMAIN PROTEIN (AFU_ORTHOLOGUE AFUA_5G11210)"/>
    <property type="match status" value="1"/>
</dbReference>
<name>A0A0L6U6P8_9BASI</name>
<dbReference type="InterPro" id="IPR036425">
    <property type="entry name" value="MoaB/Mog-like_dom_sf"/>
</dbReference>
<dbReference type="GO" id="GO:0047884">
    <property type="term" value="F:FAD diphosphatase activity"/>
    <property type="evidence" value="ECO:0007669"/>
    <property type="project" value="TreeGrafter"/>
</dbReference>
<gene>
    <name evidence="2" type="ORF">VP01_941g18</name>
</gene>
<evidence type="ECO:0000313" key="2">
    <source>
        <dbReference type="EMBL" id="KNZ44198.1"/>
    </source>
</evidence>
<sequence>MATEEALKFPVTPYPRRQELETRKPVRTAACVIIGDEILNGKTLDTNSHHFAGLCFRLGIRLKSILVIPDDHDTIVDTIRTLSIPENHIDIIVTSGGIGPTHAKVFDPRGEMEYSQETIERMEKYTSRRASMKTQSEEQKKARHRMALFPKKNCKVLFVEPHLWVPIVCLNHNIFVLPGVPTLFQQLIQALLCLYIPLPPESEKPHRVLIESKLPESSIAPILSRMVMQLKHDNSDIKLGSYPNLLTGIVNISLIGCNLDKLHDCAKLIQANLDNIVLGLPPDS</sequence>
<evidence type="ECO:0000313" key="3">
    <source>
        <dbReference type="Proteomes" id="UP000037035"/>
    </source>
</evidence>
<dbReference type="Gene3D" id="3.40.980.10">
    <property type="entry name" value="MoaB/Mog-like domain"/>
    <property type="match status" value="1"/>
</dbReference>
<dbReference type="PANTHER" id="PTHR47675:SF1">
    <property type="entry name" value="MOLYBDOPTERIN BINDING DOMAIN PROTEIN (AFU_ORTHOLOGUE AFUA_5G11210)"/>
    <property type="match status" value="1"/>
</dbReference>
<organism evidence="2 3">
    <name type="scientific">Puccinia sorghi</name>
    <dbReference type="NCBI Taxonomy" id="27349"/>
    <lineage>
        <taxon>Eukaryota</taxon>
        <taxon>Fungi</taxon>
        <taxon>Dikarya</taxon>
        <taxon>Basidiomycota</taxon>
        <taxon>Pucciniomycotina</taxon>
        <taxon>Pucciniomycetes</taxon>
        <taxon>Pucciniales</taxon>
        <taxon>Pucciniaceae</taxon>
        <taxon>Puccinia</taxon>
    </lineage>
</organism>
<dbReference type="GO" id="GO:0042726">
    <property type="term" value="P:flavin-containing compound metabolic process"/>
    <property type="evidence" value="ECO:0007669"/>
    <property type="project" value="TreeGrafter"/>
</dbReference>
<dbReference type="OrthoDB" id="448496at2759"/>
<feature type="domain" description="MoaB/Mog" evidence="1">
    <location>
        <begin position="30"/>
        <end position="199"/>
    </location>
</feature>
<evidence type="ECO:0000259" key="1">
    <source>
        <dbReference type="SMART" id="SM00852"/>
    </source>
</evidence>
<dbReference type="Proteomes" id="UP000037035">
    <property type="component" value="Unassembled WGS sequence"/>
</dbReference>